<evidence type="ECO:0000313" key="2">
    <source>
        <dbReference type="Proteomes" id="UP000265520"/>
    </source>
</evidence>
<sequence length="32" mass="3631">VQQTLFGVRQRRRYVEATITGIRQTLLASIGV</sequence>
<name>A0A392VY03_9FABA</name>
<proteinExistence type="predicted"/>
<keyword evidence="2" id="KW-1185">Reference proteome</keyword>
<dbReference type="EMBL" id="LXQA011312763">
    <property type="protein sequence ID" value="MCI92857.1"/>
    <property type="molecule type" value="Genomic_DNA"/>
</dbReference>
<dbReference type="AlphaFoldDB" id="A0A392VY03"/>
<dbReference type="Proteomes" id="UP000265520">
    <property type="component" value="Unassembled WGS sequence"/>
</dbReference>
<reference evidence="1 2" key="1">
    <citation type="journal article" date="2018" name="Front. Plant Sci.">
        <title>Red Clover (Trifolium pratense) and Zigzag Clover (T. medium) - A Picture of Genomic Similarities and Differences.</title>
        <authorList>
            <person name="Dluhosova J."/>
            <person name="Istvanek J."/>
            <person name="Nedelnik J."/>
            <person name="Repkova J."/>
        </authorList>
    </citation>
    <scope>NUCLEOTIDE SEQUENCE [LARGE SCALE GENOMIC DNA]</scope>
    <source>
        <strain evidence="2">cv. 10/8</strain>
        <tissue evidence="1">Leaf</tissue>
    </source>
</reference>
<accession>A0A392VY03</accession>
<protein>
    <submittedName>
        <fullName evidence="1">Uncharacterized protein</fullName>
    </submittedName>
</protein>
<organism evidence="1 2">
    <name type="scientific">Trifolium medium</name>
    <dbReference type="NCBI Taxonomy" id="97028"/>
    <lineage>
        <taxon>Eukaryota</taxon>
        <taxon>Viridiplantae</taxon>
        <taxon>Streptophyta</taxon>
        <taxon>Embryophyta</taxon>
        <taxon>Tracheophyta</taxon>
        <taxon>Spermatophyta</taxon>
        <taxon>Magnoliopsida</taxon>
        <taxon>eudicotyledons</taxon>
        <taxon>Gunneridae</taxon>
        <taxon>Pentapetalae</taxon>
        <taxon>rosids</taxon>
        <taxon>fabids</taxon>
        <taxon>Fabales</taxon>
        <taxon>Fabaceae</taxon>
        <taxon>Papilionoideae</taxon>
        <taxon>50 kb inversion clade</taxon>
        <taxon>NPAAA clade</taxon>
        <taxon>Hologalegina</taxon>
        <taxon>IRL clade</taxon>
        <taxon>Trifolieae</taxon>
        <taxon>Trifolium</taxon>
    </lineage>
</organism>
<evidence type="ECO:0000313" key="1">
    <source>
        <dbReference type="EMBL" id="MCI92857.1"/>
    </source>
</evidence>
<comment type="caution">
    <text evidence="1">The sequence shown here is derived from an EMBL/GenBank/DDBJ whole genome shotgun (WGS) entry which is preliminary data.</text>
</comment>
<feature type="non-terminal residue" evidence="1">
    <location>
        <position position="1"/>
    </location>
</feature>